<organism evidence="2 3">
    <name type="scientific">Brassica cretica</name>
    <name type="common">Mustard</name>
    <dbReference type="NCBI Taxonomy" id="69181"/>
    <lineage>
        <taxon>Eukaryota</taxon>
        <taxon>Viridiplantae</taxon>
        <taxon>Streptophyta</taxon>
        <taxon>Embryophyta</taxon>
        <taxon>Tracheophyta</taxon>
        <taxon>Spermatophyta</taxon>
        <taxon>Magnoliopsida</taxon>
        <taxon>eudicotyledons</taxon>
        <taxon>Gunneridae</taxon>
        <taxon>Pentapetalae</taxon>
        <taxon>rosids</taxon>
        <taxon>malvids</taxon>
        <taxon>Brassicales</taxon>
        <taxon>Brassicaceae</taxon>
        <taxon>Brassiceae</taxon>
        <taxon>Brassica</taxon>
    </lineage>
</organism>
<gene>
    <name evidence="2" type="ORF">F2Q68_00032603</name>
</gene>
<sequence>MSYSKFAYERYNKVEASTMRAVGEIPSSNNLRLLRSARSLRSDRASIPLKARSQRRDRAKARSQRNDRASVPLGRYVANELGQTRSLRSDRARAKAQSLRSDRAWPNSVAMSSVPLDRYVVTELFRNVETTPVHAFSSNLQCYLPKTVASSVYVFRYSKSLIKLCGLIPWKVRSLSKEIVINASSRKTAHRDLRHSPTCDFLTKARKP</sequence>
<protein>
    <submittedName>
        <fullName evidence="2">Uncharacterized protein</fullName>
    </submittedName>
</protein>
<evidence type="ECO:0000313" key="2">
    <source>
        <dbReference type="EMBL" id="KAF2542787.1"/>
    </source>
</evidence>
<accession>A0A8S9GE39</accession>
<feature type="compositionally biased region" description="Basic residues" evidence="1">
    <location>
        <begin position="52"/>
        <end position="63"/>
    </location>
</feature>
<name>A0A8S9GE39_BRACR</name>
<dbReference type="AlphaFoldDB" id="A0A8S9GE39"/>
<dbReference type="Proteomes" id="UP000712281">
    <property type="component" value="Unassembled WGS sequence"/>
</dbReference>
<evidence type="ECO:0000256" key="1">
    <source>
        <dbReference type="SAM" id="MobiDB-lite"/>
    </source>
</evidence>
<dbReference type="EMBL" id="QGKW02002005">
    <property type="protein sequence ID" value="KAF2542787.1"/>
    <property type="molecule type" value="Genomic_DNA"/>
</dbReference>
<comment type="caution">
    <text evidence="2">The sequence shown here is derived from an EMBL/GenBank/DDBJ whole genome shotgun (WGS) entry which is preliminary data.</text>
</comment>
<reference evidence="2" key="1">
    <citation type="submission" date="2019-12" db="EMBL/GenBank/DDBJ databases">
        <title>Genome sequencing and annotation of Brassica cretica.</title>
        <authorList>
            <person name="Studholme D.J."/>
            <person name="Sarris P.F."/>
        </authorList>
    </citation>
    <scope>NUCLEOTIDE SEQUENCE</scope>
    <source>
        <strain evidence="2">PFS-001/15</strain>
        <tissue evidence="2">Leaf</tissue>
    </source>
</reference>
<evidence type="ECO:0000313" key="3">
    <source>
        <dbReference type="Proteomes" id="UP000712281"/>
    </source>
</evidence>
<feature type="region of interest" description="Disordered" evidence="1">
    <location>
        <begin position="44"/>
        <end position="69"/>
    </location>
</feature>
<proteinExistence type="predicted"/>